<protein>
    <submittedName>
        <fullName evidence="1">Uncharacterized protein</fullName>
    </submittedName>
</protein>
<dbReference type="OrthoDB" id="2433005at2759"/>
<sequence length="130" mass="15248">MTFCWSVYQVATFCKDLWKLWAVSRITEISELSQENSTWFKKTQKACLVRPLKIAARRANELMCVIKYVEGMEDAEWLNEEVYQDSFPEESDEVVTEGGSNIITDTEKWLEQPWSASEWMMGVCKIKFKI</sequence>
<dbReference type="AlphaFoldDB" id="A0A4Y2H217"/>
<dbReference type="EMBL" id="BGPR01001666">
    <property type="protein sequence ID" value="GBM59145.1"/>
    <property type="molecule type" value="Genomic_DNA"/>
</dbReference>
<accession>A0A4Y2H217</accession>
<gene>
    <name evidence="1" type="ORF">AVEN_255679_1</name>
</gene>
<evidence type="ECO:0000313" key="2">
    <source>
        <dbReference type="Proteomes" id="UP000499080"/>
    </source>
</evidence>
<proteinExistence type="predicted"/>
<evidence type="ECO:0000313" key="1">
    <source>
        <dbReference type="EMBL" id="GBM59145.1"/>
    </source>
</evidence>
<keyword evidence="2" id="KW-1185">Reference proteome</keyword>
<reference evidence="1 2" key="1">
    <citation type="journal article" date="2019" name="Sci. Rep.">
        <title>Orb-weaving spider Araneus ventricosus genome elucidates the spidroin gene catalogue.</title>
        <authorList>
            <person name="Kono N."/>
            <person name="Nakamura H."/>
            <person name="Ohtoshi R."/>
            <person name="Moran D.A.P."/>
            <person name="Shinohara A."/>
            <person name="Yoshida Y."/>
            <person name="Fujiwara M."/>
            <person name="Mori M."/>
            <person name="Tomita M."/>
            <person name="Arakawa K."/>
        </authorList>
    </citation>
    <scope>NUCLEOTIDE SEQUENCE [LARGE SCALE GENOMIC DNA]</scope>
</reference>
<name>A0A4Y2H217_ARAVE</name>
<organism evidence="1 2">
    <name type="scientific">Araneus ventricosus</name>
    <name type="common">Orbweaver spider</name>
    <name type="synonym">Epeira ventricosa</name>
    <dbReference type="NCBI Taxonomy" id="182803"/>
    <lineage>
        <taxon>Eukaryota</taxon>
        <taxon>Metazoa</taxon>
        <taxon>Ecdysozoa</taxon>
        <taxon>Arthropoda</taxon>
        <taxon>Chelicerata</taxon>
        <taxon>Arachnida</taxon>
        <taxon>Araneae</taxon>
        <taxon>Araneomorphae</taxon>
        <taxon>Entelegynae</taxon>
        <taxon>Araneoidea</taxon>
        <taxon>Araneidae</taxon>
        <taxon>Araneus</taxon>
    </lineage>
</organism>
<dbReference type="Proteomes" id="UP000499080">
    <property type="component" value="Unassembled WGS sequence"/>
</dbReference>
<comment type="caution">
    <text evidence="1">The sequence shown here is derived from an EMBL/GenBank/DDBJ whole genome shotgun (WGS) entry which is preliminary data.</text>
</comment>